<evidence type="ECO:0000313" key="2">
    <source>
        <dbReference type="Proteomes" id="UP001164539"/>
    </source>
</evidence>
<dbReference type="EMBL" id="CM051394">
    <property type="protein sequence ID" value="KAJ4729051.1"/>
    <property type="molecule type" value="Genomic_DNA"/>
</dbReference>
<organism evidence="1 2">
    <name type="scientific">Melia azedarach</name>
    <name type="common">Chinaberry tree</name>
    <dbReference type="NCBI Taxonomy" id="155640"/>
    <lineage>
        <taxon>Eukaryota</taxon>
        <taxon>Viridiplantae</taxon>
        <taxon>Streptophyta</taxon>
        <taxon>Embryophyta</taxon>
        <taxon>Tracheophyta</taxon>
        <taxon>Spermatophyta</taxon>
        <taxon>Magnoliopsida</taxon>
        <taxon>eudicotyledons</taxon>
        <taxon>Gunneridae</taxon>
        <taxon>Pentapetalae</taxon>
        <taxon>rosids</taxon>
        <taxon>malvids</taxon>
        <taxon>Sapindales</taxon>
        <taxon>Meliaceae</taxon>
        <taxon>Melia</taxon>
    </lineage>
</organism>
<name>A0ACC1YZ80_MELAZ</name>
<proteinExistence type="predicted"/>
<reference evidence="1 2" key="1">
    <citation type="journal article" date="2023" name="Science">
        <title>Complex scaffold remodeling in plant triterpene biosynthesis.</title>
        <authorList>
            <person name="De La Pena R."/>
            <person name="Hodgson H."/>
            <person name="Liu J.C."/>
            <person name="Stephenson M.J."/>
            <person name="Martin A.C."/>
            <person name="Owen C."/>
            <person name="Harkess A."/>
            <person name="Leebens-Mack J."/>
            <person name="Jimenez L.E."/>
            <person name="Osbourn A."/>
            <person name="Sattely E.S."/>
        </authorList>
    </citation>
    <scope>NUCLEOTIDE SEQUENCE [LARGE SCALE GENOMIC DNA]</scope>
    <source>
        <strain evidence="2">cv. JPN11</strain>
        <tissue evidence="1">Leaf</tissue>
    </source>
</reference>
<dbReference type="Proteomes" id="UP001164539">
    <property type="component" value="Chromosome 1"/>
</dbReference>
<sequence length="430" mass="48531">MASENSLPPPSSTASRISPKIMERAINALLKWRNSKLKTEKPQLLEQDDFLYLILTLKKIPQGSRTNPHKIPLPHSLVGREEDNAPELCLIIDDRPKSNLTKDAAMKKIKNDSIPITKVIKITKLKTDYRPFEAKRKLCDSYDLFFADKRVVPLLPKLLGKQFFKKKKIPVPVDLKHQNWKEQIDKACGSAFLYLRTGTCSVLKVGKVSMGVSDLVENVLAAINGVAEIVPRKWGNIRSFHVKLLDSLALPVYQAVPDMKLKIEGVKVKEEVVKKEELDKENVEDGNDEGTKRKSKKKGRIHEVRYMDSNIGEVLDEDELGSDDGEDEENSENGELDSDGILGKKRKKGVKEKIEKLPKKVAKVKKDELSSKIKNEDVVREKKPTKEALTMKKGGEESNEKREKKKAAPGKVKSAEMKVKDKKQKKKVVA</sequence>
<comment type="caution">
    <text evidence="1">The sequence shown here is derived from an EMBL/GenBank/DDBJ whole genome shotgun (WGS) entry which is preliminary data.</text>
</comment>
<accession>A0ACC1YZ80</accession>
<keyword evidence="2" id="KW-1185">Reference proteome</keyword>
<protein>
    <submittedName>
        <fullName evidence="1">Ribosomal L1 domain-containing protein</fullName>
    </submittedName>
</protein>
<evidence type="ECO:0000313" key="1">
    <source>
        <dbReference type="EMBL" id="KAJ4729051.1"/>
    </source>
</evidence>
<gene>
    <name evidence="1" type="ORF">OWV82_001895</name>
</gene>